<evidence type="ECO:0000256" key="4">
    <source>
        <dbReference type="ARBA" id="ARBA00032976"/>
    </source>
</evidence>
<feature type="region of interest" description="Disordered" evidence="5">
    <location>
        <begin position="65"/>
        <end position="128"/>
    </location>
</feature>
<dbReference type="Gene3D" id="3.20.20.370">
    <property type="entry name" value="Glycoside hydrolase/deacetylase"/>
    <property type="match status" value="1"/>
</dbReference>
<organism evidence="7 8">
    <name type="scientific">Defluviicoccus vanus</name>
    <dbReference type="NCBI Taxonomy" id="111831"/>
    <lineage>
        <taxon>Bacteria</taxon>
        <taxon>Pseudomonadati</taxon>
        <taxon>Pseudomonadota</taxon>
        <taxon>Alphaproteobacteria</taxon>
        <taxon>Rhodospirillales</taxon>
        <taxon>Rhodospirillaceae</taxon>
        <taxon>Defluviicoccus</taxon>
    </lineage>
</organism>
<feature type="compositionally biased region" description="Basic residues" evidence="5">
    <location>
        <begin position="83"/>
        <end position="96"/>
    </location>
</feature>
<accession>A0A7H1N143</accession>
<dbReference type="GO" id="GO:0016810">
    <property type="term" value="F:hydrolase activity, acting on carbon-nitrogen (but not peptide) bonds"/>
    <property type="evidence" value="ECO:0007669"/>
    <property type="project" value="InterPro"/>
</dbReference>
<comment type="similarity">
    <text evidence="2">Belongs to the polysaccharide deacetylase family.</text>
</comment>
<feature type="domain" description="NodB homology" evidence="6">
    <location>
        <begin position="2"/>
        <end position="74"/>
    </location>
</feature>
<gene>
    <name evidence="7" type="ORF">HQ394_08960</name>
</gene>
<reference evidence="7 8" key="1">
    <citation type="submission" date="2020-05" db="EMBL/GenBank/DDBJ databases">
        <title>Complete closed genome sequence of Defluviicoccus vanus.</title>
        <authorList>
            <person name="Bessarab I."/>
            <person name="Arumugam K."/>
            <person name="Maszenan A.M."/>
            <person name="Seviour R.J."/>
            <person name="Williams R.B."/>
        </authorList>
    </citation>
    <scope>NUCLEOTIDE SEQUENCE [LARGE SCALE GENOMIC DNA]</scope>
    <source>
        <strain evidence="7 8">Ben 114</strain>
    </source>
</reference>
<dbReference type="SUPFAM" id="SSF88713">
    <property type="entry name" value="Glycoside hydrolase/deacetylase"/>
    <property type="match status" value="1"/>
</dbReference>
<dbReference type="GO" id="GO:0005975">
    <property type="term" value="P:carbohydrate metabolic process"/>
    <property type="evidence" value="ECO:0007669"/>
    <property type="project" value="InterPro"/>
</dbReference>
<evidence type="ECO:0000259" key="6">
    <source>
        <dbReference type="Pfam" id="PF01522"/>
    </source>
</evidence>
<dbReference type="Pfam" id="PF01522">
    <property type="entry name" value="Polysacc_deac_1"/>
    <property type="match status" value="1"/>
</dbReference>
<evidence type="ECO:0000313" key="7">
    <source>
        <dbReference type="EMBL" id="QNT69429.1"/>
    </source>
</evidence>
<evidence type="ECO:0000256" key="3">
    <source>
        <dbReference type="ARBA" id="ARBA00020071"/>
    </source>
</evidence>
<proteinExistence type="inferred from homology"/>
<sequence>MKVLSMSYDDGSEHDRRLVGLFDAYGLRGTFHLISSTLGQDYRVGRDEVARLYRRHEVACHGATHANLGSTAEPAPLRDPRGIRKAAARPSLRPRSRQTPWRRPGRPRPQTPHLRQHPRRLRNPLDRTANGGLMVATALWGLIAPHPTGGSYAR</sequence>
<name>A0A7H1N143_9PROT</name>
<dbReference type="Proteomes" id="UP000516369">
    <property type="component" value="Chromosome"/>
</dbReference>
<evidence type="ECO:0000256" key="2">
    <source>
        <dbReference type="ARBA" id="ARBA00010973"/>
    </source>
</evidence>
<evidence type="ECO:0000256" key="5">
    <source>
        <dbReference type="SAM" id="MobiDB-lite"/>
    </source>
</evidence>
<dbReference type="AlphaFoldDB" id="A0A7H1N143"/>
<dbReference type="InterPro" id="IPR011330">
    <property type="entry name" value="Glyco_hydro/deAcase_b/a-brl"/>
</dbReference>
<protein>
    <recommendedName>
        <fullName evidence="3">Chitooligosaccharide deacetylase</fullName>
    </recommendedName>
    <alternativeName>
        <fullName evidence="4">Nodulation protein B</fullName>
    </alternativeName>
</protein>
<dbReference type="EMBL" id="CP053923">
    <property type="protein sequence ID" value="QNT69429.1"/>
    <property type="molecule type" value="Genomic_DNA"/>
</dbReference>
<evidence type="ECO:0000313" key="8">
    <source>
        <dbReference type="Proteomes" id="UP000516369"/>
    </source>
</evidence>
<evidence type="ECO:0000256" key="1">
    <source>
        <dbReference type="ARBA" id="ARBA00003236"/>
    </source>
</evidence>
<comment type="function">
    <text evidence="1">Is involved in generating a small heat-stable compound (Nod), an acylated oligomer of N-acetylglucosamine, that stimulates mitosis in various plant protoplasts.</text>
</comment>
<keyword evidence="8" id="KW-1185">Reference proteome</keyword>
<dbReference type="InterPro" id="IPR002509">
    <property type="entry name" value="NODB_dom"/>
</dbReference>
<dbReference type="KEGG" id="dvn:HQ394_08960"/>